<dbReference type="Proteomes" id="UP001201812">
    <property type="component" value="Unassembled WGS sequence"/>
</dbReference>
<sequence length="116" mass="12467">MGPDSEDGEIKEIHIASSDQRGQGEIGDSDFDSEKVQIVKRSSNADTLSQHSTEPNMGMDRVSPMSDVAESPVTRVRRQAAAAAARARAIVAANRSKAQAAAARSKAEVREIFTKR</sequence>
<evidence type="ECO:0000313" key="3">
    <source>
        <dbReference type="Proteomes" id="UP001201812"/>
    </source>
</evidence>
<organism evidence="2 3">
    <name type="scientific">Ditylenchus destructor</name>
    <dbReference type="NCBI Taxonomy" id="166010"/>
    <lineage>
        <taxon>Eukaryota</taxon>
        <taxon>Metazoa</taxon>
        <taxon>Ecdysozoa</taxon>
        <taxon>Nematoda</taxon>
        <taxon>Chromadorea</taxon>
        <taxon>Rhabditida</taxon>
        <taxon>Tylenchina</taxon>
        <taxon>Tylenchomorpha</taxon>
        <taxon>Sphaerularioidea</taxon>
        <taxon>Anguinidae</taxon>
        <taxon>Anguininae</taxon>
        <taxon>Ditylenchus</taxon>
    </lineage>
</organism>
<accession>A0AAD4ML84</accession>
<feature type="compositionally biased region" description="Polar residues" evidence="1">
    <location>
        <begin position="40"/>
        <end position="55"/>
    </location>
</feature>
<proteinExistence type="predicted"/>
<evidence type="ECO:0000256" key="1">
    <source>
        <dbReference type="SAM" id="MobiDB-lite"/>
    </source>
</evidence>
<keyword evidence="3" id="KW-1185">Reference proteome</keyword>
<name>A0AAD4ML84_9BILA</name>
<comment type="caution">
    <text evidence="2">The sequence shown here is derived from an EMBL/GenBank/DDBJ whole genome shotgun (WGS) entry which is preliminary data.</text>
</comment>
<feature type="region of interest" description="Disordered" evidence="1">
    <location>
        <begin position="1"/>
        <end position="73"/>
    </location>
</feature>
<gene>
    <name evidence="2" type="ORF">DdX_20505</name>
</gene>
<reference evidence="2" key="1">
    <citation type="submission" date="2022-01" db="EMBL/GenBank/DDBJ databases">
        <title>Genome Sequence Resource for Two Populations of Ditylenchus destructor, the Migratory Endoparasitic Phytonematode.</title>
        <authorList>
            <person name="Zhang H."/>
            <person name="Lin R."/>
            <person name="Xie B."/>
        </authorList>
    </citation>
    <scope>NUCLEOTIDE SEQUENCE</scope>
    <source>
        <strain evidence="2">BazhouSP</strain>
    </source>
</reference>
<protein>
    <submittedName>
        <fullName evidence="2">Uncharacterized protein</fullName>
    </submittedName>
</protein>
<dbReference type="EMBL" id="JAKKPZ010000592">
    <property type="protein sequence ID" value="KAI1693732.1"/>
    <property type="molecule type" value="Genomic_DNA"/>
</dbReference>
<evidence type="ECO:0000313" key="2">
    <source>
        <dbReference type="EMBL" id="KAI1693732.1"/>
    </source>
</evidence>
<dbReference type="AlphaFoldDB" id="A0AAD4ML84"/>